<feature type="transmembrane region" description="Helical" evidence="5">
    <location>
        <begin position="122"/>
        <end position="142"/>
    </location>
</feature>
<evidence type="ECO:0000256" key="5">
    <source>
        <dbReference type="SAM" id="Phobius"/>
    </source>
</evidence>
<dbReference type="EMBL" id="JALLAZ020001741">
    <property type="protein sequence ID" value="KAL3765874.1"/>
    <property type="molecule type" value="Genomic_DNA"/>
</dbReference>
<keyword evidence="4 5" id="KW-0472">Membrane</keyword>
<accession>A0ABD3MPE7</accession>
<gene>
    <name evidence="7" type="ORF">ACHAW5_002107</name>
</gene>
<evidence type="ECO:0000256" key="3">
    <source>
        <dbReference type="ARBA" id="ARBA00022989"/>
    </source>
</evidence>
<feature type="transmembrane region" description="Helical" evidence="5">
    <location>
        <begin position="87"/>
        <end position="107"/>
    </location>
</feature>
<protein>
    <recommendedName>
        <fullName evidence="6">NnrU domain-containing protein</fullName>
    </recommendedName>
</protein>
<evidence type="ECO:0000313" key="7">
    <source>
        <dbReference type="EMBL" id="KAL3765874.1"/>
    </source>
</evidence>
<dbReference type="InterPro" id="IPR009915">
    <property type="entry name" value="NnrU_dom"/>
</dbReference>
<dbReference type="Pfam" id="PF07298">
    <property type="entry name" value="NnrU"/>
    <property type="match status" value="1"/>
</dbReference>
<comment type="caution">
    <text evidence="7">The sequence shown here is derived from an EMBL/GenBank/DDBJ whole genome shotgun (WGS) entry which is preliminary data.</text>
</comment>
<evidence type="ECO:0000256" key="2">
    <source>
        <dbReference type="ARBA" id="ARBA00022692"/>
    </source>
</evidence>
<evidence type="ECO:0000256" key="4">
    <source>
        <dbReference type="ARBA" id="ARBA00023136"/>
    </source>
</evidence>
<keyword evidence="3 5" id="KW-1133">Transmembrane helix</keyword>
<evidence type="ECO:0000259" key="6">
    <source>
        <dbReference type="Pfam" id="PF07298"/>
    </source>
</evidence>
<sequence>MIPLDPQPSTDASEKVLALWMLAFSSSHICMSATRISIISSMGEFANAQNLVDNKGWTLPEWRPGDGTSGNRIFPDVSTAGRQLYRALYTAVSFVTLGSAFAAYLHASSAGESIRAIPETSLYNACILTAALSLGAAIASLFNASPLGLMPGFERIANEEGDGDTVIGNAIAISIQRNDTRKFTPRGLTRVTRHPLILPVVPWGFSTAYLLGGRACDCIFFCGLSIYAIAGCFAQDLRVIREEGSVGTVFQTETQGETGVRSQLNMFFEETSFIPFKAVLDGRQSLDDIYKETPWLQLVAGLLAGIFIEQNILQLLREWSVAA</sequence>
<comment type="subcellular location">
    <subcellularLocation>
        <location evidence="1">Membrane</location>
        <topology evidence="1">Multi-pass membrane protein</topology>
    </subcellularLocation>
</comment>
<organism evidence="7 8">
    <name type="scientific">Stephanodiscus triporus</name>
    <dbReference type="NCBI Taxonomy" id="2934178"/>
    <lineage>
        <taxon>Eukaryota</taxon>
        <taxon>Sar</taxon>
        <taxon>Stramenopiles</taxon>
        <taxon>Ochrophyta</taxon>
        <taxon>Bacillariophyta</taxon>
        <taxon>Coscinodiscophyceae</taxon>
        <taxon>Thalassiosirophycidae</taxon>
        <taxon>Stephanodiscales</taxon>
        <taxon>Stephanodiscaceae</taxon>
        <taxon>Stephanodiscus</taxon>
    </lineage>
</organism>
<evidence type="ECO:0000256" key="1">
    <source>
        <dbReference type="ARBA" id="ARBA00004141"/>
    </source>
</evidence>
<keyword evidence="8" id="KW-1185">Reference proteome</keyword>
<name>A0ABD3MPE7_9STRA</name>
<feature type="domain" description="NnrU" evidence="6">
    <location>
        <begin position="78"/>
        <end position="246"/>
    </location>
</feature>
<dbReference type="AlphaFoldDB" id="A0ABD3MPE7"/>
<proteinExistence type="predicted"/>
<keyword evidence="2 5" id="KW-0812">Transmembrane</keyword>
<reference evidence="7 8" key="1">
    <citation type="submission" date="2024-10" db="EMBL/GenBank/DDBJ databases">
        <title>Updated reference genomes for cyclostephanoid diatoms.</title>
        <authorList>
            <person name="Roberts W.R."/>
            <person name="Alverson A.J."/>
        </authorList>
    </citation>
    <scope>NUCLEOTIDE SEQUENCE [LARGE SCALE GENOMIC DNA]</scope>
    <source>
        <strain evidence="7 8">AJA276-08</strain>
    </source>
</reference>
<dbReference type="Proteomes" id="UP001530315">
    <property type="component" value="Unassembled WGS sequence"/>
</dbReference>
<dbReference type="GO" id="GO:0016020">
    <property type="term" value="C:membrane"/>
    <property type="evidence" value="ECO:0007669"/>
    <property type="project" value="UniProtKB-SubCell"/>
</dbReference>
<evidence type="ECO:0000313" key="8">
    <source>
        <dbReference type="Proteomes" id="UP001530315"/>
    </source>
</evidence>